<sequence length="283" mass="30783">MFFLPCKLPDSRAHALLQAESRGQGRGTHRATASQRRLYLISLHSAGATDVGLWRDNNEDSYLIIPQARVLALADGMGGAAAGEVASQYFVDMVRIVFSELASPSKDTVPDRIQHVFESANACMLEHIIQHPADAGMGCTADLLVFDGERYIIGHVGDSRVYLLRDGRLQQLTKDHSLVQSQVDRGMLTPEEAKHHFRKNILLRAVGTDLSMACDIVQGAVLGSDIFLLCSDGLTDMVENADIEIVLASAESLEQKVERLISAALEAGGKDNVTVILCEVEDV</sequence>
<proteinExistence type="predicted"/>
<dbReference type="SUPFAM" id="SSF81606">
    <property type="entry name" value="PP2C-like"/>
    <property type="match status" value="1"/>
</dbReference>
<gene>
    <name evidence="2" type="ORF">SAMN05216412_101380</name>
</gene>
<dbReference type="SMART" id="SM00331">
    <property type="entry name" value="PP2C_SIG"/>
    <property type="match status" value="1"/>
</dbReference>
<dbReference type="AlphaFoldDB" id="A0A1H9YTX5"/>
<evidence type="ECO:0000313" key="3">
    <source>
        <dbReference type="Proteomes" id="UP000183339"/>
    </source>
</evidence>
<dbReference type="InterPro" id="IPR015655">
    <property type="entry name" value="PP2C"/>
</dbReference>
<accession>A0A1H9YTX5</accession>
<protein>
    <submittedName>
        <fullName evidence="2">Protein serine/threonine phosphatase</fullName>
    </submittedName>
</protein>
<evidence type="ECO:0000259" key="1">
    <source>
        <dbReference type="PROSITE" id="PS51746"/>
    </source>
</evidence>
<dbReference type="Pfam" id="PF13672">
    <property type="entry name" value="PP2C_2"/>
    <property type="match status" value="1"/>
</dbReference>
<organism evidence="2 3">
    <name type="scientific">Nitrosospira multiformis</name>
    <dbReference type="NCBI Taxonomy" id="1231"/>
    <lineage>
        <taxon>Bacteria</taxon>
        <taxon>Pseudomonadati</taxon>
        <taxon>Pseudomonadota</taxon>
        <taxon>Betaproteobacteria</taxon>
        <taxon>Nitrosomonadales</taxon>
        <taxon>Nitrosomonadaceae</taxon>
        <taxon>Nitrosospira</taxon>
    </lineage>
</organism>
<dbReference type="Proteomes" id="UP000183339">
    <property type="component" value="Unassembled WGS sequence"/>
</dbReference>
<dbReference type="GO" id="GO:0004722">
    <property type="term" value="F:protein serine/threonine phosphatase activity"/>
    <property type="evidence" value="ECO:0007669"/>
    <property type="project" value="InterPro"/>
</dbReference>
<dbReference type="InterPro" id="IPR001932">
    <property type="entry name" value="PPM-type_phosphatase-like_dom"/>
</dbReference>
<reference evidence="2 3" key="1">
    <citation type="submission" date="2016-10" db="EMBL/GenBank/DDBJ databases">
        <authorList>
            <person name="de Groot N.N."/>
        </authorList>
    </citation>
    <scope>NUCLEOTIDE SEQUENCE [LARGE SCALE GENOMIC DNA]</scope>
    <source>
        <strain evidence="2 3">Nl7</strain>
    </source>
</reference>
<dbReference type="SMART" id="SM00332">
    <property type="entry name" value="PP2Cc"/>
    <property type="match status" value="1"/>
</dbReference>
<dbReference type="Gene3D" id="3.60.40.10">
    <property type="entry name" value="PPM-type phosphatase domain"/>
    <property type="match status" value="1"/>
</dbReference>
<dbReference type="CDD" id="cd00143">
    <property type="entry name" value="PP2Cc"/>
    <property type="match status" value="1"/>
</dbReference>
<dbReference type="PROSITE" id="PS51746">
    <property type="entry name" value="PPM_2"/>
    <property type="match status" value="1"/>
</dbReference>
<dbReference type="InterPro" id="IPR036457">
    <property type="entry name" value="PPM-type-like_dom_sf"/>
</dbReference>
<feature type="domain" description="PPM-type phosphatase" evidence="1">
    <location>
        <begin position="45"/>
        <end position="280"/>
    </location>
</feature>
<evidence type="ECO:0000313" key="2">
    <source>
        <dbReference type="EMBL" id="SES72575.1"/>
    </source>
</evidence>
<dbReference type="NCBIfam" id="NF033484">
    <property type="entry name" value="Stp1_PP2C_phos"/>
    <property type="match status" value="1"/>
</dbReference>
<name>A0A1H9YTX5_9PROT</name>
<dbReference type="EMBL" id="FOHI01000001">
    <property type="protein sequence ID" value="SES72575.1"/>
    <property type="molecule type" value="Genomic_DNA"/>
</dbReference>
<dbReference type="PANTHER" id="PTHR47992">
    <property type="entry name" value="PROTEIN PHOSPHATASE"/>
    <property type="match status" value="1"/>
</dbReference>